<reference evidence="1 2" key="1">
    <citation type="submission" date="2024-01" db="EMBL/GenBank/DDBJ databases">
        <title>The complete chloroplast genome sequence of Lithospermum erythrorhizon: insights into the phylogenetic relationship among Boraginaceae species and the maternal lineages of purple gromwells.</title>
        <authorList>
            <person name="Okada T."/>
            <person name="Watanabe K."/>
        </authorList>
    </citation>
    <scope>NUCLEOTIDE SEQUENCE [LARGE SCALE GENOMIC DNA]</scope>
</reference>
<dbReference type="AlphaFoldDB" id="A0AAV3RNW7"/>
<evidence type="ECO:0000313" key="2">
    <source>
        <dbReference type="Proteomes" id="UP001454036"/>
    </source>
</evidence>
<evidence type="ECO:0000313" key="1">
    <source>
        <dbReference type="EMBL" id="GAA0183159.1"/>
    </source>
</evidence>
<dbReference type="EMBL" id="BAABME010029067">
    <property type="protein sequence ID" value="GAA0183159.1"/>
    <property type="molecule type" value="Genomic_DNA"/>
</dbReference>
<proteinExistence type="predicted"/>
<protein>
    <submittedName>
        <fullName evidence="1">Uncharacterized protein</fullName>
    </submittedName>
</protein>
<gene>
    <name evidence="1" type="ORF">LIER_42350</name>
</gene>
<sequence length="98" mass="10873">MELSWQPPHSVRDTLFYTWPADVSHLMGKVLYVLGSDEQLNIGQVIFDQVIDHSKSHSTLKPIGFPSMICGILLAQKPNSLQPEDGVGVDVKPLMISE</sequence>
<name>A0AAV3RNW7_LITER</name>
<organism evidence="1 2">
    <name type="scientific">Lithospermum erythrorhizon</name>
    <name type="common">Purple gromwell</name>
    <name type="synonym">Lithospermum officinale var. erythrorhizon</name>
    <dbReference type="NCBI Taxonomy" id="34254"/>
    <lineage>
        <taxon>Eukaryota</taxon>
        <taxon>Viridiplantae</taxon>
        <taxon>Streptophyta</taxon>
        <taxon>Embryophyta</taxon>
        <taxon>Tracheophyta</taxon>
        <taxon>Spermatophyta</taxon>
        <taxon>Magnoliopsida</taxon>
        <taxon>eudicotyledons</taxon>
        <taxon>Gunneridae</taxon>
        <taxon>Pentapetalae</taxon>
        <taxon>asterids</taxon>
        <taxon>lamiids</taxon>
        <taxon>Boraginales</taxon>
        <taxon>Boraginaceae</taxon>
        <taxon>Boraginoideae</taxon>
        <taxon>Lithospermeae</taxon>
        <taxon>Lithospermum</taxon>
    </lineage>
</organism>
<comment type="caution">
    <text evidence="1">The sequence shown here is derived from an EMBL/GenBank/DDBJ whole genome shotgun (WGS) entry which is preliminary data.</text>
</comment>
<accession>A0AAV3RNW7</accession>
<dbReference type="Proteomes" id="UP001454036">
    <property type="component" value="Unassembled WGS sequence"/>
</dbReference>
<keyword evidence="2" id="KW-1185">Reference proteome</keyword>